<dbReference type="AlphaFoldDB" id="A0A9W5RBQ2"/>
<comment type="caution">
    <text evidence="1">The sequence shown here is derived from an EMBL/GenBank/DDBJ whole genome shotgun (WGS) entry which is preliminary data.</text>
</comment>
<protein>
    <submittedName>
        <fullName evidence="1">Uncharacterized protein</fullName>
    </submittedName>
</protein>
<proteinExistence type="predicted"/>
<reference evidence="1 2" key="1">
    <citation type="submission" date="2012-12" db="EMBL/GenBank/DDBJ databases">
        <title>The Genome Sequence of Bacillus cereus VD184.</title>
        <authorList>
            <consortium name="The Broad Institute Genome Sequencing Platform"/>
            <consortium name="The Broad Institute Genome Sequencing Center for Infectious Disease"/>
            <person name="Feldgarden M."/>
            <person name="Van der Auwera G.A."/>
            <person name="Mahillon J."/>
            <person name="Duprez V."/>
            <person name="Timmery S."/>
            <person name="Mattelet C."/>
            <person name="Dierick K."/>
            <person name="Sun M."/>
            <person name="Yu Z."/>
            <person name="Zhu L."/>
            <person name="Hu X."/>
            <person name="Shank E.B."/>
            <person name="Swiecicka I."/>
            <person name="Hansen B.M."/>
            <person name="Andrup L."/>
            <person name="Walker B."/>
            <person name="Young S.K."/>
            <person name="Zeng Q."/>
            <person name="Gargeya S."/>
            <person name="Fitzgerald M."/>
            <person name="Haas B."/>
            <person name="Abouelleil A."/>
            <person name="Alvarado L."/>
            <person name="Arachchi H.M."/>
            <person name="Berlin A.M."/>
            <person name="Chapman S.B."/>
            <person name="Dewar J."/>
            <person name="Goldberg J."/>
            <person name="Griggs A."/>
            <person name="Gujja S."/>
            <person name="Hansen M."/>
            <person name="Howarth C."/>
            <person name="Imamovic A."/>
            <person name="Larimer J."/>
            <person name="McCowan C."/>
            <person name="Murphy C."/>
            <person name="Neiman D."/>
            <person name="Pearson M."/>
            <person name="Priest M."/>
            <person name="Roberts A."/>
            <person name="Saif S."/>
            <person name="Shea T."/>
            <person name="Sisk P."/>
            <person name="Sykes S."/>
            <person name="Wortman J."/>
            <person name="Nusbaum C."/>
            <person name="Birren B."/>
        </authorList>
    </citation>
    <scope>NUCLEOTIDE SEQUENCE [LARGE SCALE GENOMIC DNA]</scope>
    <source>
        <strain evidence="1 2">VD184</strain>
    </source>
</reference>
<evidence type="ECO:0000313" key="2">
    <source>
        <dbReference type="Proteomes" id="UP000014028"/>
    </source>
</evidence>
<gene>
    <name evidence="1" type="ORF">IKC_04090</name>
</gene>
<name>A0A9W5RBQ2_BACCE</name>
<evidence type="ECO:0000313" key="1">
    <source>
        <dbReference type="EMBL" id="EOQ19616.1"/>
    </source>
</evidence>
<accession>A0A9W5RBQ2</accession>
<organism evidence="1 2">
    <name type="scientific">Bacillus cereus VD184</name>
    <dbReference type="NCBI Taxonomy" id="1053242"/>
    <lineage>
        <taxon>Bacteria</taxon>
        <taxon>Bacillati</taxon>
        <taxon>Bacillota</taxon>
        <taxon>Bacilli</taxon>
        <taxon>Bacillales</taxon>
        <taxon>Bacillaceae</taxon>
        <taxon>Bacillus</taxon>
        <taxon>Bacillus cereus group</taxon>
    </lineage>
</organism>
<dbReference type="Proteomes" id="UP000014028">
    <property type="component" value="Unassembled WGS sequence"/>
</dbReference>
<dbReference type="EMBL" id="AHFK01000018">
    <property type="protein sequence ID" value="EOQ19616.1"/>
    <property type="molecule type" value="Genomic_DNA"/>
</dbReference>
<sequence length="58" mass="6522">MILCAKSIRGDVVRVNFMSINIKHLDDGLSELSDVLGKFHPVIVDTNSIKVYELYQVS</sequence>